<feature type="binding site" evidence="5">
    <location>
        <begin position="90"/>
        <end position="93"/>
    </location>
    <ligand>
        <name>FAD</name>
        <dbReference type="ChEBI" id="CHEBI:57692"/>
    </ligand>
</feature>
<keyword evidence="4 5" id="KW-0274">FAD</keyword>
<feature type="binding site" evidence="5">
    <location>
        <position position="218"/>
    </location>
    <ligand>
        <name>FAD</name>
        <dbReference type="ChEBI" id="CHEBI:57692"/>
    </ligand>
</feature>
<dbReference type="InterPro" id="IPR000172">
    <property type="entry name" value="GMC_OxRdtase_N"/>
</dbReference>
<evidence type="ECO:0000256" key="6">
    <source>
        <dbReference type="RuleBase" id="RU003968"/>
    </source>
</evidence>
<gene>
    <name evidence="9" type="ORF">RLDS_23660</name>
</gene>
<organism evidence="9 10">
    <name type="scientific">Sphingobium lactosutens DS20</name>
    <dbReference type="NCBI Taxonomy" id="1331060"/>
    <lineage>
        <taxon>Bacteria</taxon>
        <taxon>Pseudomonadati</taxon>
        <taxon>Pseudomonadota</taxon>
        <taxon>Alphaproteobacteria</taxon>
        <taxon>Sphingomonadales</taxon>
        <taxon>Sphingomonadaceae</taxon>
        <taxon>Sphingobium</taxon>
    </lineage>
</organism>
<dbReference type="PROSITE" id="PS00624">
    <property type="entry name" value="GMC_OXRED_2"/>
    <property type="match status" value="1"/>
</dbReference>
<dbReference type="Gene3D" id="3.50.50.60">
    <property type="entry name" value="FAD/NAD(P)-binding domain"/>
    <property type="match status" value="1"/>
</dbReference>
<evidence type="ECO:0000256" key="3">
    <source>
        <dbReference type="ARBA" id="ARBA00022630"/>
    </source>
</evidence>
<accession>T0HH05</accession>
<name>T0HH05_9SPHN</name>
<comment type="cofactor">
    <cofactor evidence="1 5">
        <name>FAD</name>
        <dbReference type="ChEBI" id="CHEBI:57692"/>
    </cofactor>
</comment>
<dbReference type="InterPro" id="IPR007867">
    <property type="entry name" value="GMC_OxRtase_C"/>
</dbReference>
<evidence type="ECO:0000256" key="2">
    <source>
        <dbReference type="ARBA" id="ARBA00010790"/>
    </source>
</evidence>
<reference evidence="9 10" key="1">
    <citation type="journal article" date="2013" name="Genome Announc.">
        <title>Draft Genome Sequence of Sphingobium lactosutens Strain DS20T, Isolated from a Hexachlorocyclohexane Dumpsite.</title>
        <authorList>
            <person name="Kumar R."/>
            <person name="Dwivedi V."/>
            <person name="Negi V."/>
            <person name="Khurana J.P."/>
            <person name="Lal R."/>
        </authorList>
    </citation>
    <scope>NUCLEOTIDE SEQUENCE [LARGE SCALE GENOMIC DNA]</scope>
    <source>
        <strain evidence="9 10">DS20</strain>
    </source>
</reference>
<evidence type="ECO:0000256" key="1">
    <source>
        <dbReference type="ARBA" id="ARBA00001974"/>
    </source>
</evidence>
<evidence type="ECO:0000313" key="10">
    <source>
        <dbReference type="Proteomes" id="UP000015531"/>
    </source>
</evidence>
<protein>
    <recommendedName>
        <fullName evidence="7 8">Glucose-methanol-choline oxidoreductase N-terminal domain-containing protein</fullName>
    </recommendedName>
</protein>
<dbReference type="PANTHER" id="PTHR11552">
    <property type="entry name" value="GLUCOSE-METHANOL-CHOLINE GMC OXIDOREDUCTASE"/>
    <property type="match status" value="1"/>
</dbReference>
<dbReference type="InterPro" id="IPR036188">
    <property type="entry name" value="FAD/NAD-bd_sf"/>
</dbReference>
<dbReference type="EMBL" id="ATDP01000107">
    <property type="protein sequence ID" value="EQB11403.1"/>
    <property type="molecule type" value="Genomic_DNA"/>
</dbReference>
<feature type="domain" description="Glucose-methanol-choline oxidoreductase N-terminal" evidence="7">
    <location>
        <begin position="80"/>
        <end position="103"/>
    </location>
</feature>
<dbReference type="InterPro" id="IPR012132">
    <property type="entry name" value="GMC_OxRdtase"/>
</dbReference>
<evidence type="ECO:0000313" key="9">
    <source>
        <dbReference type="EMBL" id="EQB11403.1"/>
    </source>
</evidence>
<dbReference type="GO" id="GO:0050660">
    <property type="term" value="F:flavin adenine dinucleotide binding"/>
    <property type="evidence" value="ECO:0007669"/>
    <property type="project" value="InterPro"/>
</dbReference>
<comment type="caution">
    <text evidence="9">The sequence shown here is derived from an EMBL/GenBank/DDBJ whole genome shotgun (WGS) entry which is preliminary data.</text>
</comment>
<comment type="similarity">
    <text evidence="2 6">Belongs to the GMC oxidoreductase family.</text>
</comment>
<keyword evidence="3 6" id="KW-0285">Flavoprotein</keyword>
<sequence>MSWDYIVIGSGSSGAVVANRLSGKGGGRVLLLEAGRRHRDLRFTVPLAGFSMRMHPKSSWRFESEPEPALDGRRLEIPRGKGLGGSSLINGAVYNRGNPSDFDRWAALGSPGWDYNSVLPYFRRVENHWKGDNAVHGSQGEMAVRQPQVPNPFTGRAFEAARQMGFSVTDDIAADDPEGFHIPDFNVDDRGRRMTTARAFLDPIRGRKQLTIETGAQVTRIIVENGRATGVEYIKNGAPVIARASSEIIISSGTFGSPHLLLLSGIGPADELRAHGVDVVHDLPGVGRNLHDQPACIFEALTKEPRAFHRTFRADRFAAQIVRWSLGLKNELATMPVIAAANMRTSQSSSAPDMRFMISALSIRNSVWFPLIRKGAGHYMMALYGVPHPRSRGSVTLHSADPLAPPRILYNLLTDEHDLSELRRGHRLMREFLGQPALSTVVGDITLPPVRLDTDEAIDAFHRRAAQTTQHPMGTCKMGLDDLAVVDPACRVRGIDGLRVIDLSVVPVQSSGNPNATAVMLGDKASQMILDDR</sequence>
<dbReference type="Gene3D" id="3.30.410.40">
    <property type="match status" value="1"/>
</dbReference>
<feature type="domain" description="Glucose-methanol-choline oxidoreductase N-terminal" evidence="8">
    <location>
        <begin position="253"/>
        <end position="267"/>
    </location>
</feature>
<dbReference type="RefSeq" id="WP_021228190.1">
    <property type="nucleotide sequence ID" value="NZ_ATDP01000107.1"/>
</dbReference>
<evidence type="ECO:0000259" key="7">
    <source>
        <dbReference type="PROSITE" id="PS00623"/>
    </source>
</evidence>
<dbReference type="SUPFAM" id="SSF54373">
    <property type="entry name" value="FAD-linked reductases, C-terminal domain"/>
    <property type="match status" value="1"/>
</dbReference>
<dbReference type="GO" id="GO:0016614">
    <property type="term" value="F:oxidoreductase activity, acting on CH-OH group of donors"/>
    <property type="evidence" value="ECO:0007669"/>
    <property type="project" value="InterPro"/>
</dbReference>
<evidence type="ECO:0000259" key="8">
    <source>
        <dbReference type="PROSITE" id="PS00624"/>
    </source>
</evidence>
<dbReference type="AlphaFoldDB" id="T0HH05"/>
<dbReference type="Pfam" id="PF05199">
    <property type="entry name" value="GMC_oxred_C"/>
    <property type="match status" value="1"/>
</dbReference>
<dbReference type="PANTHER" id="PTHR11552:SF147">
    <property type="entry name" value="CHOLINE DEHYDROGENASE, MITOCHONDRIAL"/>
    <property type="match status" value="1"/>
</dbReference>
<dbReference type="SUPFAM" id="SSF51905">
    <property type="entry name" value="FAD/NAD(P)-binding domain"/>
    <property type="match status" value="1"/>
</dbReference>
<dbReference type="OrthoDB" id="9785276at2"/>
<dbReference type="Pfam" id="PF00732">
    <property type="entry name" value="GMC_oxred_N"/>
    <property type="match status" value="1"/>
</dbReference>
<evidence type="ECO:0000256" key="5">
    <source>
        <dbReference type="PIRSR" id="PIRSR000137-2"/>
    </source>
</evidence>
<dbReference type="Proteomes" id="UP000015531">
    <property type="component" value="Unassembled WGS sequence"/>
</dbReference>
<dbReference type="PIRSF" id="PIRSF000137">
    <property type="entry name" value="Alcohol_oxidase"/>
    <property type="match status" value="1"/>
</dbReference>
<dbReference type="eggNOG" id="COG2303">
    <property type="taxonomic scope" value="Bacteria"/>
</dbReference>
<evidence type="ECO:0000256" key="4">
    <source>
        <dbReference type="ARBA" id="ARBA00022827"/>
    </source>
</evidence>
<keyword evidence="10" id="KW-1185">Reference proteome</keyword>
<proteinExistence type="inferred from homology"/>
<dbReference type="PATRIC" id="fig|1331060.3.peg.4586"/>
<dbReference type="PROSITE" id="PS00623">
    <property type="entry name" value="GMC_OXRED_1"/>
    <property type="match status" value="1"/>
</dbReference>